<dbReference type="InterPro" id="IPR001763">
    <property type="entry name" value="Rhodanese-like_dom"/>
</dbReference>
<reference evidence="2 3" key="1">
    <citation type="submission" date="2016-10" db="EMBL/GenBank/DDBJ databases">
        <authorList>
            <person name="de Groot N.N."/>
        </authorList>
    </citation>
    <scope>NUCLEOTIDE SEQUENCE [LARGE SCALE GENOMIC DNA]</scope>
    <source>
        <strain evidence="2 3">CGMCC 1.6502</strain>
    </source>
</reference>
<keyword evidence="2" id="KW-0808">Transferase</keyword>
<dbReference type="PANTHER" id="PTHR43031">
    <property type="entry name" value="FAD-DEPENDENT OXIDOREDUCTASE"/>
    <property type="match status" value="1"/>
</dbReference>
<feature type="domain" description="Rhodanese" evidence="1">
    <location>
        <begin position="18"/>
        <end position="102"/>
    </location>
</feature>
<evidence type="ECO:0000259" key="1">
    <source>
        <dbReference type="PROSITE" id="PS50206"/>
    </source>
</evidence>
<dbReference type="Proteomes" id="UP000198694">
    <property type="component" value="Unassembled WGS sequence"/>
</dbReference>
<evidence type="ECO:0000313" key="3">
    <source>
        <dbReference type="Proteomes" id="UP000198694"/>
    </source>
</evidence>
<dbReference type="InterPro" id="IPR050229">
    <property type="entry name" value="GlpE_sulfurtransferase"/>
</dbReference>
<dbReference type="STRING" id="407036.SAMN05216243_1966"/>
<dbReference type="RefSeq" id="WP_093213435.1">
    <property type="nucleotide sequence ID" value="NZ_FNFL01000002.1"/>
</dbReference>
<proteinExistence type="predicted"/>
<dbReference type="CDD" id="cd00158">
    <property type="entry name" value="RHOD"/>
    <property type="match status" value="1"/>
</dbReference>
<name>A0A1G8Z2P6_9BACI</name>
<dbReference type="Gene3D" id="3.40.250.10">
    <property type="entry name" value="Rhodanese-like domain"/>
    <property type="match status" value="1"/>
</dbReference>
<dbReference type="SUPFAM" id="SSF52821">
    <property type="entry name" value="Rhodanese/Cell cycle control phosphatase"/>
    <property type="match status" value="1"/>
</dbReference>
<dbReference type="OrthoDB" id="9800872at2"/>
<organism evidence="2 3">
    <name type="scientific">Sediminibacillus albus</name>
    <dbReference type="NCBI Taxonomy" id="407036"/>
    <lineage>
        <taxon>Bacteria</taxon>
        <taxon>Bacillati</taxon>
        <taxon>Bacillota</taxon>
        <taxon>Bacilli</taxon>
        <taxon>Bacillales</taxon>
        <taxon>Bacillaceae</taxon>
        <taxon>Sediminibacillus</taxon>
    </lineage>
</organism>
<dbReference type="EMBL" id="FNFL01000002">
    <property type="protein sequence ID" value="SDK09348.1"/>
    <property type="molecule type" value="Genomic_DNA"/>
</dbReference>
<dbReference type="InterPro" id="IPR036873">
    <property type="entry name" value="Rhodanese-like_dom_sf"/>
</dbReference>
<dbReference type="Pfam" id="PF00581">
    <property type="entry name" value="Rhodanese"/>
    <property type="match status" value="1"/>
</dbReference>
<dbReference type="SMART" id="SM00450">
    <property type="entry name" value="RHOD"/>
    <property type="match status" value="1"/>
</dbReference>
<sequence>MDDIKEITSTELQDMLDEKSDIVLIDVRENEEVAQGMIEEAEHIPLREIPEALKELDKQKNYVLICHSGMRSMNAALFMNEEGFKVMNLTGGMLEWDGEIVV</sequence>
<dbReference type="PROSITE" id="PS50206">
    <property type="entry name" value="RHODANESE_3"/>
    <property type="match status" value="1"/>
</dbReference>
<dbReference type="PANTHER" id="PTHR43031:SF17">
    <property type="entry name" value="SULFURTRANSFERASE YTWF-RELATED"/>
    <property type="match status" value="1"/>
</dbReference>
<dbReference type="GO" id="GO:0016740">
    <property type="term" value="F:transferase activity"/>
    <property type="evidence" value="ECO:0007669"/>
    <property type="project" value="UniProtKB-KW"/>
</dbReference>
<protein>
    <submittedName>
        <fullName evidence="2">Rhodanese-related sulfurtransferase</fullName>
    </submittedName>
</protein>
<dbReference type="AlphaFoldDB" id="A0A1G8Z2P6"/>
<accession>A0A1G8Z2P6</accession>
<evidence type="ECO:0000313" key="2">
    <source>
        <dbReference type="EMBL" id="SDK09348.1"/>
    </source>
</evidence>
<gene>
    <name evidence="2" type="ORF">SAMN05216243_1966</name>
</gene>
<keyword evidence="3" id="KW-1185">Reference proteome</keyword>